<keyword evidence="7" id="KW-1003">Cell membrane</keyword>
<evidence type="ECO:0000256" key="7">
    <source>
        <dbReference type="HAMAP-Rule" id="MF_01394"/>
    </source>
</evidence>
<evidence type="ECO:0000256" key="8">
    <source>
        <dbReference type="RuleBase" id="RU003639"/>
    </source>
</evidence>
<feature type="transmembrane region" description="Helical" evidence="7">
    <location>
        <begin position="64"/>
        <end position="85"/>
    </location>
</feature>
<comment type="similarity">
    <text evidence="2 7 8">Belongs to the complex I subunit 3 family.</text>
</comment>
<evidence type="ECO:0000256" key="2">
    <source>
        <dbReference type="ARBA" id="ARBA00008472"/>
    </source>
</evidence>
<keyword evidence="7 8" id="KW-0874">Quinone</keyword>
<feature type="transmembrane region" description="Helical" evidence="7">
    <location>
        <begin position="91"/>
        <end position="114"/>
    </location>
</feature>
<evidence type="ECO:0000313" key="9">
    <source>
        <dbReference type="EMBL" id="KPV42824.1"/>
    </source>
</evidence>
<dbReference type="GO" id="GO:0048038">
    <property type="term" value="F:quinone binding"/>
    <property type="evidence" value="ECO:0007669"/>
    <property type="project" value="UniProtKB-KW"/>
</dbReference>
<organism evidence="9 10">
    <name type="scientific">Alicyclobacillus ferrooxydans</name>
    <dbReference type="NCBI Taxonomy" id="471514"/>
    <lineage>
        <taxon>Bacteria</taxon>
        <taxon>Bacillati</taxon>
        <taxon>Bacillota</taxon>
        <taxon>Bacilli</taxon>
        <taxon>Bacillales</taxon>
        <taxon>Alicyclobacillaceae</taxon>
        <taxon>Alicyclobacillus</taxon>
    </lineage>
</organism>
<feature type="transmembrane region" description="Helical" evidence="7">
    <location>
        <begin position="6"/>
        <end position="29"/>
    </location>
</feature>
<keyword evidence="10" id="KW-1185">Reference proteome</keyword>
<keyword evidence="7 8" id="KW-0520">NAD</keyword>
<dbReference type="STRING" id="471514.AN477_15960"/>
<dbReference type="GO" id="GO:0050136">
    <property type="term" value="F:NADH dehydrogenase (quinone) (non-electrogenic) activity"/>
    <property type="evidence" value="ECO:0007669"/>
    <property type="project" value="UniProtKB-UniRule"/>
</dbReference>
<keyword evidence="7" id="KW-1278">Translocase</keyword>
<reference evidence="9 10" key="1">
    <citation type="submission" date="2015-09" db="EMBL/GenBank/DDBJ databases">
        <title>Draft genome sequence of Alicyclobacillus ferrooxydans DSM 22381.</title>
        <authorList>
            <person name="Hemp J."/>
        </authorList>
    </citation>
    <scope>NUCLEOTIDE SEQUENCE [LARGE SCALE GENOMIC DNA]</scope>
    <source>
        <strain evidence="9 10">TC-34</strain>
    </source>
</reference>
<keyword evidence="9" id="KW-0560">Oxidoreductase</keyword>
<name>A0A0P9EV15_9BACL</name>
<proteinExistence type="inferred from homology"/>
<keyword evidence="4 7" id="KW-0812">Transmembrane</keyword>
<keyword evidence="3 7" id="KW-0813">Transport</keyword>
<keyword evidence="5 7" id="KW-1133">Transmembrane helix</keyword>
<accession>A0A0P9EV15</accession>
<dbReference type="EC" id="7.1.1.-" evidence="7"/>
<sequence>MFHYWNPYFLIVLYVVLGIFLPVASIWVIGPILRPNKPSEAKGSTYESGLEPVGDAHVRYNARYYLFALMFVVFDVETLFLYPWAVAFKKLGMFALTEMLIFIVLLVIGLAYAWRKKVLEWT</sequence>
<dbReference type="HAMAP" id="MF_01394">
    <property type="entry name" value="NDH1_NuoA"/>
    <property type="match status" value="1"/>
</dbReference>
<comment type="caution">
    <text evidence="9">The sequence shown here is derived from an EMBL/GenBank/DDBJ whole genome shotgun (WGS) entry which is preliminary data.</text>
</comment>
<comment type="subcellular location">
    <subcellularLocation>
        <location evidence="7 8">Cell membrane</location>
        <topology evidence="7 8">Multi-pass membrane protein</topology>
    </subcellularLocation>
    <subcellularLocation>
        <location evidence="1">Membrane</location>
        <topology evidence="1">Multi-pass membrane protein</topology>
    </subcellularLocation>
</comment>
<dbReference type="OrthoDB" id="9791970at2"/>
<dbReference type="InterPro" id="IPR000440">
    <property type="entry name" value="NADH_UbQ/plastoQ_OxRdtase_su3"/>
</dbReference>
<dbReference type="GO" id="GO:0008137">
    <property type="term" value="F:NADH dehydrogenase (ubiquinone) activity"/>
    <property type="evidence" value="ECO:0007669"/>
    <property type="project" value="InterPro"/>
</dbReference>
<dbReference type="Proteomes" id="UP000050482">
    <property type="component" value="Unassembled WGS sequence"/>
</dbReference>
<dbReference type="InterPro" id="IPR023043">
    <property type="entry name" value="NAD(P)H_OxRDtase_bac/plastid"/>
</dbReference>
<evidence type="ECO:0000256" key="5">
    <source>
        <dbReference type="ARBA" id="ARBA00022989"/>
    </source>
</evidence>
<comment type="catalytic activity">
    <reaction evidence="7 8">
        <text>a quinone + NADH + 5 H(+)(in) = a quinol + NAD(+) + 4 H(+)(out)</text>
        <dbReference type="Rhea" id="RHEA:57888"/>
        <dbReference type="ChEBI" id="CHEBI:15378"/>
        <dbReference type="ChEBI" id="CHEBI:24646"/>
        <dbReference type="ChEBI" id="CHEBI:57540"/>
        <dbReference type="ChEBI" id="CHEBI:57945"/>
        <dbReference type="ChEBI" id="CHEBI:132124"/>
    </reaction>
</comment>
<dbReference type="EMBL" id="LJCO01000069">
    <property type="protein sequence ID" value="KPV42824.1"/>
    <property type="molecule type" value="Genomic_DNA"/>
</dbReference>
<dbReference type="InterPro" id="IPR038430">
    <property type="entry name" value="NDAH_ubi_oxred_su3_sf"/>
</dbReference>
<protein>
    <recommendedName>
        <fullName evidence="7">NADH-quinone oxidoreductase subunit A</fullName>
        <ecNumber evidence="7">7.1.1.-</ecNumber>
    </recommendedName>
    <alternativeName>
        <fullName evidence="7">NADH dehydrogenase I subunit A</fullName>
    </alternativeName>
    <alternativeName>
        <fullName evidence="7">NDH-1 subunit A</fullName>
    </alternativeName>
    <alternativeName>
        <fullName evidence="7">NUO1</fullName>
    </alternativeName>
</protein>
<dbReference type="AlphaFoldDB" id="A0A0P9EV15"/>
<evidence type="ECO:0000256" key="4">
    <source>
        <dbReference type="ARBA" id="ARBA00022692"/>
    </source>
</evidence>
<dbReference type="GO" id="GO:0030964">
    <property type="term" value="C:NADH dehydrogenase complex"/>
    <property type="evidence" value="ECO:0007669"/>
    <property type="project" value="TreeGrafter"/>
</dbReference>
<comment type="function">
    <text evidence="7">NDH-1 shuttles electrons from NADH, via FMN and iron-sulfur (Fe-S) centers, to quinones in the respiratory chain. The immediate electron acceptor for the enzyme in this species is believed to be a menaquinone. Couples the redox reaction to proton translocation (for every two electrons transferred, four hydrogen ions are translocated across the cytoplasmic membrane), and thus conserves the redox energy in a proton gradient.</text>
</comment>
<dbReference type="PANTHER" id="PTHR11058:SF9">
    <property type="entry name" value="NADH-UBIQUINONE OXIDOREDUCTASE CHAIN 3"/>
    <property type="match status" value="1"/>
</dbReference>
<dbReference type="NCBIfam" id="NF005839">
    <property type="entry name" value="PRK07756.1"/>
    <property type="match status" value="1"/>
</dbReference>
<dbReference type="Pfam" id="PF00507">
    <property type="entry name" value="Oxidored_q4"/>
    <property type="match status" value="1"/>
</dbReference>
<keyword evidence="6 7" id="KW-0472">Membrane</keyword>
<evidence type="ECO:0000256" key="3">
    <source>
        <dbReference type="ARBA" id="ARBA00022448"/>
    </source>
</evidence>
<evidence type="ECO:0000313" key="10">
    <source>
        <dbReference type="Proteomes" id="UP000050482"/>
    </source>
</evidence>
<dbReference type="PANTHER" id="PTHR11058">
    <property type="entry name" value="NADH-UBIQUINONE OXIDOREDUCTASE CHAIN 3"/>
    <property type="match status" value="1"/>
</dbReference>
<dbReference type="Gene3D" id="1.20.58.1610">
    <property type="entry name" value="NADH:ubiquinone/plastoquinone oxidoreductase, chain 3"/>
    <property type="match status" value="1"/>
</dbReference>
<evidence type="ECO:0000256" key="1">
    <source>
        <dbReference type="ARBA" id="ARBA00004141"/>
    </source>
</evidence>
<dbReference type="RefSeq" id="WP_054970153.1">
    <property type="nucleotide sequence ID" value="NZ_LJCO01000069.1"/>
</dbReference>
<evidence type="ECO:0000256" key="6">
    <source>
        <dbReference type="ARBA" id="ARBA00023136"/>
    </source>
</evidence>
<gene>
    <name evidence="7" type="primary">nuoA</name>
    <name evidence="9" type="ORF">AN477_15960</name>
</gene>
<keyword evidence="9" id="KW-0830">Ubiquinone</keyword>
<dbReference type="PATRIC" id="fig|471514.4.peg.4880"/>
<dbReference type="GO" id="GO:0005886">
    <property type="term" value="C:plasma membrane"/>
    <property type="evidence" value="ECO:0007669"/>
    <property type="project" value="UniProtKB-SubCell"/>
</dbReference>
<comment type="subunit">
    <text evidence="7">NDH-1 is composed of 14 different subunits. Subunits NuoA, H, J, K, L, M, N constitute the membrane sector of the complex.</text>
</comment>